<sequence length="392" mass="45328">MSLAEICGRAKINSRHRDVSLSTSYNNYEERIPFVDVGLRSSDVIRPCYYILQILGMWKPSNVKFEFAWRVYRGFVFFLWLGSLAAVMCLDFIHYGFKKETIHMGEIMNSVPTCLNLLCPFIFTVYYFNRGQFLELVYSVQNVSHEWQQKLNRIARWYTLMSASLWALGAVFFIIHWLPFFSELWHYAVYITVVVYATGWWATWLSVYGFVCHVHSLQIDTVIEQMKSHELKPTEILKKHHQLQTSLETTQTDFNIVISFALAYHVVDVITFSFAYFSSSFGENYKLWQYAGGVLFDLVSIVVKLYPPSVVAAAVHRIVVQASKRCQLKVTSWTADLPVEDIQLFQYMALCESDMGLKILGIRITVDLTMKILMTLMTGAVSFVAFVIPKLQ</sequence>
<reference evidence="2 3" key="1">
    <citation type="journal article" date="2018" name="Sci. Rep.">
        <title>Comparative analysis of the Pocillopora damicornis genome highlights role of immune system in coral evolution.</title>
        <authorList>
            <person name="Cunning R."/>
            <person name="Bay R.A."/>
            <person name="Gillette P."/>
            <person name="Baker A.C."/>
            <person name="Traylor-Knowles N."/>
        </authorList>
    </citation>
    <scope>NUCLEOTIDE SEQUENCE [LARGE SCALE GENOMIC DNA]</scope>
    <source>
        <strain evidence="2">RSMAS</strain>
        <tissue evidence="2">Whole animal</tissue>
    </source>
</reference>
<comment type="caution">
    <text evidence="2">The sequence shown here is derived from an EMBL/GenBank/DDBJ whole genome shotgun (WGS) entry which is preliminary data.</text>
</comment>
<feature type="transmembrane region" description="Helical" evidence="1">
    <location>
        <begin position="254"/>
        <end position="275"/>
    </location>
</feature>
<evidence type="ECO:0000313" key="2">
    <source>
        <dbReference type="EMBL" id="RMX51115.1"/>
    </source>
</evidence>
<accession>A0A3M6UBT0</accession>
<dbReference type="OMA" id="NDECIGH"/>
<proteinExistence type="predicted"/>
<gene>
    <name evidence="2" type="ORF">pdam_00017892</name>
</gene>
<evidence type="ECO:0000313" key="3">
    <source>
        <dbReference type="Proteomes" id="UP000275408"/>
    </source>
</evidence>
<dbReference type="OrthoDB" id="5965391at2759"/>
<name>A0A3M6UBT0_POCDA</name>
<protein>
    <recommendedName>
        <fullName evidence="4">Gustatory receptor</fullName>
    </recommendedName>
</protein>
<feature type="transmembrane region" description="Helical" evidence="1">
    <location>
        <begin position="368"/>
        <end position="388"/>
    </location>
</feature>
<keyword evidence="1" id="KW-0812">Transmembrane</keyword>
<feature type="transmembrane region" description="Helical" evidence="1">
    <location>
        <begin position="74"/>
        <end position="95"/>
    </location>
</feature>
<dbReference type="Proteomes" id="UP000275408">
    <property type="component" value="Unassembled WGS sequence"/>
</dbReference>
<keyword evidence="1" id="KW-0472">Membrane</keyword>
<evidence type="ECO:0008006" key="4">
    <source>
        <dbReference type="Google" id="ProtNLM"/>
    </source>
</evidence>
<feature type="transmembrane region" description="Helical" evidence="1">
    <location>
        <begin position="157"/>
        <end position="178"/>
    </location>
</feature>
<dbReference type="EMBL" id="RCHS01001822">
    <property type="protein sequence ID" value="RMX51115.1"/>
    <property type="molecule type" value="Genomic_DNA"/>
</dbReference>
<keyword evidence="3" id="KW-1185">Reference proteome</keyword>
<dbReference type="AlphaFoldDB" id="A0A3M6UBT0"/>
<feature type="transmembrane region" description="Helical" evidence="1">
    <location>
        <begin position="184"/>
        <end position="211"/>
    </location>
</feature>
<feature type="transmembrane region" description="Helical" evidence="1">
    <location>
        <begin position="287"/>
        <end position="307"/>
    </location>
</feature>
<keyword evidence="1" id="KW-1133">Transmembrane helix</keyword>
<feature type="transmembrane region" description="Helical" evidence="1">
    <location>
        <begin position="107"/>
        <end position="128"/>
    </location>
</feature>
<organism evidence="2 3">
    <name type="scientific">Pocillopora damicornis</name>
    <name type="common">Cauliflower coral</name>
    <name type="synonym">Millepora damicornis</name>
    <dbReference type="NCBI Taxonomy" id="46731"/>
    <lineage>
        <taxon>Eukaryota</taxon>
        <taxon>Metazoa</taxon>
        <taxon>Cnidaria</taxon>
        <taxon>Anthozoa</taxon>
        <taxon>Hexacorallia</taxon>
        <taxon>Scleractinia</taxon>
        <taxon>Astrocoeniina</taxon>
        <taxon>Pocilloporidae</taxon>
        <taxon>Pocillopora</taxon>
    </lineage>
</organism>
<evidence type="ECO:0000256" key="1">
    <source>
        <dbReference type="SAM" id="Phobius"/>
    </source>
</evidence>